<dbReference type="InterPro" id="IPR045851">
    <property type="entry name" value="AMP-bd_C_sf"/>
</dbReference>
<organism evidence="3 4">
    <name type="scientific">Mycolicibacter kumamotonensis</name>
    <dbReference type="NCBI Taxonomy" id="354243"/>
    <lineage>
        <taxon>Bacteria</taxon>
        <taxon>Bacillati</taxon>
        <taxon>Actinomycetota</taxon>
        <taxon>Actinomycetes</taxon>
        <taxon>Mycobacteriales</taxon>
        <taxon>Mycobacteriaceae</taxon>
        <taxon>Mycolicibacter</taxon>
    </lineage>
</organism>
<dbReference type="PANTHER" id="PTHR43767:SF1">
    <property type="entry name" value="NONRIBOSOMAL PEPTIDE SYNTHASE PES1 (EUROFUNG)-RELATED"/>
    <property type="match status" value="1"/>
</dbReference>
<dbReference type="InterPro" id="IPR020845">
    <property type="entry name" value="AMP-binding_CS"/>
</dbReference>
<dbReference type="EMBL" id="JAACYR010000127">
    <property type="protein sequence ID" value="NDJ91800.1"/>
    <property type="molecule type" value="Genomic_DNA"/>
</dbReference>
<dbReference type="Pfam" id="PF00501">
    <property type="entry name" value="AMP-binding"/>
    <property type="match status" value="1"/>
</dbReference>
<dbReference type="SUPFAM" id="SSF56801">
    <property type="entry name" value="Acetyl-CoA synthetase-like"/>
    <property type="match status" value="1"/>
</dbReference>
<feature type="domain" description="AMP-binding enzyme C-terminal" evidence="2">
    <location>
        <begin position="474"/>
        <end position="547"/>
    </location>
</feature>
<dbReference type="InterPro" id="IPR050237">
    <property type="entry name" value="ATP-dep_AMP-bd_enzyme"/>
</dbReference>
<dbReference type="InterPro" id="IPR042099">
    <property type="entry name" value="ANL_N_sf"/>
</dbReference>
<gene>
    <name evidence="3" type="ORF">GWR20_22090</name>
</gene>
<reference evidence="3 4" key="1">
    <citation type="submission" date="2020-01" db="EMBL/GenBank/DDBJ databases">
        <authorList>
            <person name="Sanchez-Estrada R."/>
            <person name="Gonzalez-Y-Merchand J.A."/>
            <person name="Rivera-Gutierrez S."/>
        </authorList>
    </citation>
    <scope>NUCLEOTIDE SEQUENCE [LARGE SCALE GENOMIC DNA]</scope>
    <source>
        <strain evidence="3 4">CST 7247</strain>
    </source>
</reference>
<evidence type="ECO:0000313" key="4">
    <source>
        <dbReference type="Proteomes" id="UP000466523"/>
    </source>
</evidence>
<evidence type="ECO:0000259" key="1">
    <source>
        <dbReference type="Pfam" id="PF00501"/>
    </source>
</evidence>
<dbReference type="PROSITE" id="PS00455">
    <property type="entry name" value="AMP_BINDING"/>
    <property type="match status" value="1"/>
</dbReference>
<dbReference type="NCBIfam" id="NF005863">
    <property type="entry name" value="PRK07798.1"/>
    <property type="match status" value="1"/>
</dbReference>
<proteinExistence type="predicted"/>
<dbReference type="Proteomes" id="UP000466523">
    <property type="component" value="Unassembled WGS sequence"/>
</dbReference>
<feature type="domain" description="AMP-dependent synthetase/ligase" evidence="1">
    <location>
        <begin position="25"/>
        <end position="366"/>
    </location>
</feature>
<dbReference type="AlphaFoldDB" id="A0A7K3LI48"/>
<sequence length="563" mass="61040">MINGHSATNGSSGDKVELNLSDVLETIANAYPDRVALVHGPAAYTFSGLADRAARLGRYLADRGLGCFAERSELANHQTGQHMLAQYLRNGTHYVEGLFGAYRARVAPFNVNYLYQAEELSYLLRNAGPAAIQYHAEFAPRLAEVLPSLTPPPLLLQVDDGSGHPLLPGAVDYESALQSVPASVPSVPSPDDLYVIYTGGTTGMPKGVLWRQADVAVATLGLQNRRAGREWRSLDDLGEAVRRKPSRVLPCAPLMHGASQWAALGALCEGNAVVFPDDARTFNAAQVLSAVERHQVTALTIVGDAFGYPLVEELERGGRDMSSLRTLVSGGAALHPRVRRRLQELIPHLRVVENIGSSESGVQGSRHSHSSEPAASEAFFPDANTVIVAGDFSGMLRPGDAGSHVTGWLARRGRIPLGYLGDEGKTAQTFPIIDGIRVTIPGDRVRLLPDGRVELLGRDSLTINTGGEKVYVEEVESVLKDHPDIIDAVVCGRQSVRWGSEVVAVVHGHPGIEIDELKEFCRDRLARYKVPKAFRVVNKIRRGPAGKPDYRWAAKQFEQDLTD</sequence>
<evidence type="ECO:0000259" key="2">
    <source>
        <dbReference type="Pfam" id="PF13193"/>
    </source>
</evidence>
<evidence type="ECO:0000313" key="3">
    <source>
        <dbReference type="EMBL" id="NDJ91800.1"/>
    </source>
</evidence>
<dbReference type="PANTHER" id="PTHR43767">
    <property type="entry name" value="LONG-CHAIN-FATTY-ACID--COA LIGASE"/>
    <property type="match status" value="1"/>
</dbReference>
<dbReference type="Gene3D" id="3.30.300.30">
    <property type="match status" value="1"/>
</dbReference>
<dbReference type="Gene3D" id="3.40.50.12780">
    <property type="entry name" value="N-terminal domain of ligase-like"/>
    <property type="match status" value="1"/>
</dbReference>
<dbReference type="Pfam" id="PF13193">
    <property type="entry name" value="AMP-binding_C"/>
    <property type="match status" value="1"/>
</dbReference>
<dbReference type="GO" id="GO:0016878">
    <property type="term" value="F:acid-thiol ligase activity"/>
    <property type="evidence" value="ECO:0007669"/>
    <property type="project" value="UniProtKB-ARBA"/>
</dbReference>
<dbReference type="InterPro" id="IPR000873">
    <property type="entry name" value="AMP-dep_synth/lig_dom"/>
</dbReference>
<protein>
    <submittedName>
        <fullName evidence="3">AMP-binding protein</fullName>
    </submittedName>
</protein>
<name>A0A7K3LI48_9MYCO</name>
<accession>A0A7K3LI48</accession>
<comment type="caution">
    <text evidence="3">The sequence shown here is derived from an EMBL/GenBank/DDBJ whole genome shotgun (WGS) entry which is preliminary data.</text>
</comment>
<dbReference type="InterPro" id="IPR025110">
    <property type="entry name" value="AMP-bd_C"/>
</dbReference>